<dbReference type="GO" id="GO:0031045">
    <property type="term" value="C:dense core granule"/>
    <property type="evidence" value="ECO:0007669"/>
    <property type="project" value="TreeGrafter"/>
</dbReference>
<dbReference type="GO" id="GO:0030276">
    <property type="term" value="F:clathrin binding"/>
    <property type="evidence" value="ECO:0007669"/>
    <property type="project" value="TreeGrafter"/>
</dbReference>
<dbReference type="EnsemblMetazoa" id="LLOJ007921-RA">
    <property type="protein sequence ID" value="LLOJ007921-PA"/>
    <property type="gene ID" value="LLOJ007921"/>
</dbReference>
<dbReference type="PANTHER" id="PTHR10024">
    <property type="entry name" value="SYNAPTOTAGMIN"/>
    <property type="match status" value="1"/>
</dbReference>
<dbReference type="GO" id="GO:0030424">
    <property type="term" value="C:axon"/>
    <property type="evidence" value="ECO:0007669"/>
    <property type="project" value="TreeGrafter"/>
</dbReference>
<dbReference type="SMART" id="SM00239">
    <property type="entry name" value="C2"/>
    <property type="match status" value="2"/>
</dbReference>
<dbReference type="GO" id="GO:0000149">
    <property type="term" value="F:SNARE binding"/>
    <property type="evidence" value="ECO:0007669"/>
    <property type="project" value="TreeGrafter"/>
</dbReference>
<dbReference type="CDD" id="cd00276">
    <property type="entry name" value="C2B_Synaptotagmin"/>
    <property type="match status" value="1"/>
</dbReference>
<dbReference type="CDD" id="cd08387">
    <property type="entry name" value="C2A_Synaptotagmin-8"/>
    <property type="match status" value="1"/>
</dbReference>
<dbReference type="AlphaFoldDB" id="A0A1B0CSS2"/>
<dbReference type="SUPFAM" id="SSF49562">
    <property type="entry name" value="C2 domain (Calcium/lipid-binding domain, CaLB)"/>
    <property type="match status" value="2"/>
</dbReference>
<evidence type="ECO:0000259" key="1">
    <source>
        <dbReference type="PROSITE" id="PS50004"/>
    </source>
</evidence>
<proteinExistence type="predicted"/>
<evidence type="ECO:0000313" key="2">
    <source>
        <dbReference type="EnsemblMetazoa" id="LLOJ007921-PA"/>
    </source>
</evidence>
<accession>A0A1B0CSS2</accession>
<reference evidence="2" key="1">
    <citation type="submission" date="2020-05" db="UniProtKB">
        <authorList>
            <consortium name="EnsemblMetazoa"/>
        </authorList>
    </citation>
    <scope>IDENTIFICATION</scope>
    <source>
        <strain evidence="2">Jacobina</strain>
    </source>
</reference>
<name>A0A1B0CSS2_LUTLO</name>
<dbReference type="PRINTS" id="PR00360">
    <property type="entry name" value="C2DOMAIN"/>
</dbReference>
<dbReference type="VEuPathDB" id="VectorBase:LLOJ007921"/>
<sequence>MLTHQLCCFVQCASPTPSISSTENTHGVIHLTLLYDPIAGILSVRLIEAQDLQPRDFSGTADPYCKIRLLPNKTNVWQTRIHKRTLNPIFDEDFVFEERPAVIGRRTLEILLYDFDAYSRHLSIGSTQIPLAHVDLSDKVELWRPLTPCTDQDAKVDLGEIMVSLSYLPSAERLTVVIIKARNLRVVDDSRNSADPYVKVNILLAGKKLKKRKTGVQRANISPVFNEALIFDIAKDTLKSCLIEFIVMHDSLLGPNEPLGRAVIGNTAEVRLNERNFFEEMFRTKTATAQWIPLSEPAGATNP</sequence>
<dbReference type="VEuPathDB" id="VectorBase:LLONM1_003231"/>
<dbReference type="EMBL" id="AJWK01026535">
    <property type="status" value="NOT_ANNOTATED_CDS"/>
    <property type="molecule type" value="Genomic_DNA"/>
</dbReference>
<feature type="domain" description="C2" evidence="1">
    <location>
        <begin position="157"/>
        <end position="282"/>
    </location>
</feature>
<dbReference type="Proteomes" id="UP000092461">
    <property type="component" value="Unassembled WGS sequence"/>
</dbReference>
<dbReference type="Pfam" id="PF00168">
    <property type="entry name" value="C2"/>
    <property type="match status" value="2"/>
</dbReference>
<dbReference type="GO" id="GO:0030672">
    <property type="term" value="C:synaptic vesicle membrane"/>
    <property type="evidence" value="ECO:0007669"/>
    <property type="project" value="TreeGrafter"/>
</dbReference>
<keyword evidence="3" id="KW-1185">Reference proteome</keyword>
<dbReference type="PANTHER" id="PTHR10024:SF373">
    <property type="entry name" value="MIP05618P"/>
    <property type="match status" value="1"/>
</dbReference>
<dbReference type="InterPro" id="IPR000008">
    <property type="entry name" value="C2_dom"/>
</dbReference>
<dbReference type="GO" id="GO:0005544">
    <property type="term" value="F:calcium-dependent phospholipid binding"/>
    <property type="evidence" value="ECO:0007669"/>
    <property type="project" value="TreeGrafter"/>
</dbReference>
<dbReference type="FunFam" id="2.60.40.150:FF:000211">
    <property type="entry name" value="synaptotagmin-5 isoform X1"/>
    <property type="match status" value="1"/>
</dbReference>
<evidence type="ECO:0000313" key="3">
    <source>
        <dbReference type="Proteomes" id="UP000092461"/>
    </source>
</evidence>
<dbReference type="InterPro" id="IPR035892">
    <property type="entry name" value="C2_domain_sf"/>
</dbReference>
<protein>
    <recommendedName>
        <fullName evidence="1">C2 domain-containing protein</fullName>
    </recommendedName>
</protein>
<dbReference type="Gene3D" id="2.60.40.150">
    <property type="entry name" value="C2 domain"/>
    <property type="match status" value="2"/>
</dbReference>
<organism evidence="2 3">
    <name type="scientific">Lutzomyia longipalpis</name>
    <name type="common">Sand fly</name>
    <dbReference type="NCBI Taxonomy" id="7200"/>
    <lineage>
        <taxon>Eukaryota</taxon>
        <taxon>Metazoa</taxon>
        <taxon>Ecdysozoa</taxon>
        <taxon>Arthropoda</taxon>
        <taxon>Hexapoda</taxon>
        <taxon>Insecta</taxon>
        <taxon>Pterygota</taxon>
        <taxon>Neoptera</taxon>
        <taxon>Endopterygota</taxon>
        <taxon>Diptera</taxon>
        <taxon>Nematocera</taxon>
        <taxon>Psychodoidea</taxon>
        <taxon>Psychodidae</taxon>
        <taxon>Lutzomyia</taxon>
        <taxon>Lutzomyia</taxon>
    </lineage>
</organism>
<dbReference type="GO" id="GO:0001786">
    <property type="term" value="F:phosphatidylserine binding"/>
    <property type="evidence" value="ECO:0007669"/>
    <property type="project" value="TreeGrafter"/>
</dbReference>
<dbReference type="GO" id="GO:0005509">
    <property type="term" value="F:calcium ion binding"/>
    <property type="evidence" value="ECO:0007669"/>
    <property type="project" value="TreeGrafter"/>
</dbReference>
<feature type="domain" description="C2" evidence="1">
    <location>
        <begin position="25"/>
        <end position="144"/>
    </location>
</feature>
<dbReference type="GO" id="GO:0005886">
    <property type="term" value="C:plasma membrane"/>
    <property type="evidence" value="ECO:0007669"/>
    <property type="project" value="TreeGrafter"/>
</dbReference>
<dbReference type="GO" id="GO:0048791">
    <property type="term" value="P:calcium ion-regulated exocytosis of neurotransmitter"/>
    <property type="evidence" value="ECO:0007669"/>
    <property type="project" value="TreeGrafter"/>
</dbReference>
<dbReference type="PROSITE" id="PS50004">
    <property type="entry name" value="C2"/>
    <property type="match status" value="2"/>
</dbReference>
<dbReference type="GO" id="GO:0048488">
    <property type="term" value="P:synaptic vesicle endocytosis"/>
    <property type="evidence" value="ECO:0007669"/>
    <property type="project" value="TreeGrafter"/>
</dbReference>